<evidence type="ECO:0000313" key="3">
    <source>
        <dbReference type="Proteomes" id="UP001429100"/>
    </source>
</evidence>
<feature type="transmembrane region" description="Helical" evidence="1">
    <location>
        <begin position="34"/>
        <end position="53"/>
    </location>
</feature>
<evidence type="ECO:0000313" key="2">
    <source>
        <dbReference type="EMBL" id="PPS92988.1"/>
    </source>
</evidence>
<organism evidence="2 3">
    <name type="scientific">Cryptosporidium hominis</name>
    <dbReference type="NCBI Taxonomy" id="237895"/>
    <lineage>
        <taxon>Eukaryota</taxon>
        <taxon>Sar</taxon>
        <taxon>Alveolata</taxon>
        <taxon>Apicomplexa</taxon>
        <taxon>Conoidasida</taxon>
        <taxon>Coccidia</taxon>
        <taxon>Eucoccidiorida</taxon>
        <taxon>Eimeriorina</taxon>
        <taxon>Cryptosporidiidae</taxon>
        <taxon>Cryptosporidium</taxon>
    </lineage>
</organism>
<dbReference type="Proteomes" id="UP001429100">
    <property type="component" value="Unassembled WGS sequence"/>
</dbReference>
<dbReference type="EMBL" id="JTAI01000025">
    <property type="protein sequence ID" value="PPS92988.1"/>
    <property type="molecule type" value="Genomic_DNA"/>
</dbReference>
<comment type="caution">
    <text evidence="2">The sequence shown here is derived from an EMBL/GenBank/DDBJ whole genome shotgun (WGS) entry which is preliminary data.</text>
</comment>
<keyword evidence="1" id="KW-1133">Transmembrane helix</keyword>
<reference evidence="2 3" key="1">
    <citation type="submission" date="2014-11" db="EMBL/GenBank/DDBJ databases">
        <title>Comparative genomic analysis of Cryptosporidium hominis reveals occurrence of genetic recombination in virulent subtypes.</title>
        <authorList>
            <person name="Guo Y."/>
            <person name="Tang K."/>
            <person name="Frace M."/>
            <person name="Li N."/>
            <person name="Roellig D.M."/>
            <person name="Sammons S."/>
            <person name="Knipe K."/>
            <person name="Rowe L."/>
            <person name="Feng Y."/>
            <person name="Xiao L."/>
        </authorList>
    </citation>
    <scope>NUCLEOTIDE SEQUENCE [LARGE SCALE GENOMIC DNA]</scope>
    <source>
        <strain evidence="2">30976</strain>
    </source>
</reference>
<keyword evidence="1" id="KW-0472">Membrane</keyword>
<proteinExistence type="predicted"/>
<reference evidence="2 3" key="2">
    <citation type="submission" date="2017-10" db="EMBL/GenBank/DDBJ databases">
        <title>Consistent, comparative and evidence-based genome annotation and re-annotation for the closely-related species, Cryptosporidium parvum, C. hominis and C. tyzzeri.</title>
        <authorList>
            <person name="Baptista R.P."/>
            <person name="Li Y."/>
            <person name="Sateriale A."/>
            <person name="Striepen B."/>
            <person name="Kissinger J.C."/>
        </authorList>
    </citation>
    <scope>NUCLEOTIDE SEQUENCE [LARGE SCALE GENOMIC DNA]</scope>
    <source>
        <strain evidence="2">30976</strain>
    </source>
</reference>
<protein>
    <submittedName>
        <fullName evidence="2">Uncharacterized protein</fullName>
    </submittedName>
</protein>
<name>A0ABX5BAF3_CRYHO</name>
<keyword evidence="3" id="KW-1185">Reference proteome</keyword>
<evidence type="ECO:0000256" key="1">
    <source>
        <dbReference type="SAM" id="Phobius"/>
    </source>
</evidence>
<keyword evidence="1" id="KW-0812">Transmembrane</keyword>
<accession>A0ABX5BAF3</accession>
<gene>
    <name evidence="2" type="ORF">GY17_00003831</name>
</gene>
<sequence length="69" mass="8337">MKAKNKHFYGVYPKSFLLLYEKRDESNCLQSFKVIYILLYFIYCQGVNIFSIFRRKNSFGLLTKEKHES</sequence>